<proteinExistence type="predicted"/>
<protein>
    <submittedName>
        <fullName evidence="1">Uncharacterized protein</fullName>
    </submittedName>
</protein>
<name>A0A7S1BRS1_9STRA</name>
<accession>A0A7S1BRS1</accession>
<organism evidence="1">
    <name type="scientific">Corethron hystrix</name>
    <dbReference type="NCBI Taxonomy" id="216773"/>
    <lineage>
        <taxon>Eukaryota</taxon>
        <taxon>Sar</taxon>
        <taxon>Stramenopiles</taxon>
        <taxon>Ochrophyta</taxon>
        <taxon>Bacillariophyta</taxon>
        <taxon>Coscinodiscophyceae</taxon>
        <taxon>Corethrophycidae</taxon>
        <taxon>Corethrales</taxon>
        <taxon>Corethraceae</taxon>
        <taxon>Corethron</taxon>
    </lineage>
</organism>
<gene>
    <name evidence="1" type="ORF">CHYS00102_LOCUS23286</name>
</gene>
<evidence type="ECO:0000313" key="1">
    <source>
        <dbReference type="EMBL" id="CAD8896072.1"/>
    </source>
</evidence>
<dbReference type="AlphaFoldDB" id="A0A7S1BRS1"/>
<dbReference type="EMBL" id="HBFR01032089">
    <property type="protein sequence ID" value="CAD8896072.1"/>
    <property type="molecule type" value="Transcribed_RNA"/>
</dbReference>
<reference evidence="1" key="1">
    <citation type="submission" date="2021-01" db="EMBL/GenBank/DDBJ databases">
        <authorList>
            <person name="Corre E."/>
            <person name="Pelletier E."/>
            <person name="Niang G."/>
            <person name="Scheremetjew M."/>
            <person name="Finn R."/>
            <person name="Kale V."/>
            <person name="Holt S."/>
            <person name="Cochrane G."/>
            <person name="Meng A."/>
            <person name="Brown T."/>
            <person name="Cohen L."/>
        </authorList>
    </citation>
    <scope>NUCLEOTIDE SEQUENCE</scope>
    <source>
        <strain evidence="1">308</strain>
    </source>
</reference>
<sequence length="465" mass="51256">MMKAYNLFFIFTLCDRTAESARSVRGISDSNRLRELQSSMDITFTGICNFENVLKAYNSENVGNGKEILAYQLGLPGGSNDQLEAAVNSKCREANDANQKVEFSSASNRGYQFDKNFFDGGTKWNQEVNIGNEGNLAIDAGRIPLFYENVARRSQVSWPAHITNFDDTPSCSLRTVMCCWVSEREGKNGPVDNSDVCLVDLKKSPRSNHVASGFTVTRQDNMHQAHCNGFAWSSDTGHFTNRFKGNSLFYISMYKNFYQNSYVKNIPGGPMCGCIEQMPIVTHADCTETREGYKFSYDGTDLTTSLDIEFAPCSNGNDLSSYYDTLVDADGATSAEKEKLDTIIVGEGNCKAATDKFLIDKLLVRSATEAPTISPAPSITPAPTSLLGPEEKGYCVRSDGRDQNSGVIKLGSGNFDKDQCISLCIDYVIYTGCEVIHNQGNKGCYVHTDEVARGNGVGNHWCWIK</sequence>